<keyword evidence="1" id="KW-0479">Metal-binding</keyword>
<evidence type="ECO:0000256" key="3">
    <source>
        <dbReference type="ARBA" id="ARBA00022771"/>
    </source>
</evidence>
<dbReference type="OrthoDB" id="6354171at2759"/>
<dbReference type="GO" id="GO:0005634">
    <property type="term" value="C:nucleus"/>
    <property type="evidence" value="ECO:0000318"/>
    <property type="project" value="GO_Central"/>
</dbReference>
<feature type="domain" description="C2H2-type" evidence="11">
    <location>
        <begin position="30"/>
        <end position="52"/>
    </location>
</feature>
<keyword evidence="3 10" id="KW-0863">Zinc-finger</keyword>
<dbReference type="InterPro" id="IPR036236">
    <property type="entry name" value="Znf_C2H2_sf"/>
</dbReference>
<dbReference type="PROSITE" id="PS50157">
    <property type="entry name" value="ZINC_FINGER_C2H2_2"/>
    <property type="match status" value="1"/>
</dbReference>
<evidence type="ECO:0000313" key="13">
    <source>
        <dbReference type="Proteomes" id="UP000036987"/>
    </source>
</evidence>
<evidence type="ECO:0000313" key="12">
    <source>
        <dbReference type="EMBL" id="KMZ75280.1"/>
    </source>
</evidence>
<dbReference type="SMART" id="SM00355">
    <property type="entry name" value="ZnF_C2H2"/>
    <property type="match status" value="3"/>
</dbReference>
<dbReference type="InterPro" id="IPR055186">
    <property type="entry name" value="C2H2-2nd_BIRD-IDD"/>
</dbReference>
<dbReference type="FunFam" id="3.30.160.60:FF:000554">
    <property type="entry name" value="protein indeterminate-domain 12-like"/>
    <property type="match status" value="1"/>
</dbReference>
<protein>
    <recommendedName>
        <fullName evidence="8">Protein EARLY HEADING DATE 2</fullName>
    </recommendedName>
    <alternativeName>
        <fullName evidence="9">Protein RICE INDETERMINATE 1</fullName>
    </alternativeName>
</protein>
<evidence type="ECO:0000256" key="9">
    <source>
        <dbReference type="ARBA" id="ARBA00083437"/>
    </source>
</evidence>
<evidence type="ECO:0000256" key="1">
    <source>
        <dbReference type="ARBA" id="ARBA00022723"/>
    </source>
</evidence>
<dbReference type="Pfam" id="PF22995">
    <property type="entry name" value="C2CH-3rd_BIRD-IDD"/>
    <property type="match status" value="1"/>
</dbReference>
<dbReference type="InterPro" id="IPR055187">
    <property type="entry name" value="C2CH-3rd_BIRD-IDD"/>
</dbReference>
<dbReference type="EMBL" id="LFYR01000182">
    <property type="protein sequence ID" value="KMZ75280.1"/>
    <property type="molecule type" value="Genomic_DNA"/>
</dbReference>
<dbReference type="Gene3D" id="3.30.160.60">
    <property type="entry name" value="Classic Zinc Finger"/>
    <property type="match status" value="1"/>
</dbReference>
<comment type="caution">
    <text evidence="12">The sequence shown here is derived from an EMBL/GenBank/DDBJ whole genome shotgun (WGS) entry which is preliminary data.</text>
</comment>
<evidence type="ECO:0000256" key="4">
    <source>
        <dbReference type="ARBA" id="ARBA00022833"/>
    </source>
</evidence>
<name>A0A0K9Q496_ZOSMR</name>
<dbReference type="PROSITE" id="PS00028">
    <property type="entry name" value="ZINC_FINGER_C2H2_1"/>
    <property type="match status" value="1"/>
</dbReference>
<evidence type="ECO:0000259" key="11">
    <source>
        <dbReference type="PROSITE" id="PS50157"/>
    </source>
</evidence>
<evidence type="ECO:0000256" key="10">
    <source>
        <dbReference type="PROSITE-ProRule" id="PRU00042"/>
    </source>
</evidence>
<gene>
    <name evidence="12" type="ORF">ZOSMA_116G00050</name>
</gene>
<evidence type="ECO:0000256" key="8">
    <source>
        <dbReference type="ARBA" id="ARBA00072973"/>
    </source>
</evidence>
<keyword evidence="6" id="KW-0804">Transcription</keyword>
<keyword evidence="5" id="KW-0805">Transcription regulation</keyword>
<keyword evidence="4" id="KW-0862">Zinc</keyword>
<dbReference type="InterPro" id="IPR013087">
    <property type="entry name" value="Znf_C2H2_type"/>
</dbReference>
<dbReference type="PANTHER" id="PTHR10593">
    <property type="entry name" value="SERINE/THREONINE-PROTEIN KINASE RIO"/>
    <property type="match status" value="1"/>
</dbReference>
<evidence type="ECO:0000256" key="2">
    <source>
        <dbReference type="ARBA" id="ARBA00022737"/>
    </source>
</evidence>
<dbReference type="Pfam" id="PF22992">
    <property type="entry name" value="C2CH-4th_BIRD-IDD"/>
    <property type="match status" value="1"/>
</dbReference>
<dbReference type="STRING" id="29655.A0A0K9Q496"/>
<dbReference type="GO" id="GO:0003700">
    <property type="term" value="F:DNA-binding transcription factor activity"/>
    <property type="evidence" value="ECO:0000318"/>
    <property type="project" value="GO_Central"/>
</dbReference>
<dbReference type="Pfam" id="PF22996">
    <property type="entry name" value="C2H2-2nd_BIRD-IDD"/>
    <property type="match status" value="1"/>
</dbReference>
<comment type="function">
    <text evidence="7">Transcription activator that acts as a flowering master switch in both long and short days, independently of the circadian clock. Promotes flowering upstream of HD1 by up-regulating FTL1, FTL4, FTL5, FTL6, EHD1, HD3A and RFT1. Seems to repress FTL11 expression. May recognize the consensus motif 5'-TTTGTCGTAAT-3' in target gene promoters.</text>
</comment>
<dbReference type="GO" id="GO:0008270">
    <property type="term" value="F:zinc ion binding"/>
    <property type="evidence" value="ECO:0007669"/>
    <property type="project" value="UniProtKB-KW"/>
</dbReference>
<evidence type="ECO:0000256" key="6">
    <source>
        <dbReference type="ARBA" id="ARBA00023163"/>
    </source>
</evidence>
<sequence>MCIYILCVYVDPNAEVIALSPKTLMTRNRFVCEICNKGFQRDQNLQLHRRGHNLPWKLRQRTNSEVRKKVYICPEPSCVHHNPNRALGDLTGIKKHFCRKHGEKKWRCDKCSKKYAVQSDWKAHSKTCSTREYKCDCGIIFSRRDCFITHRAFCNVLAEESDKLKQQLLSSLSSSGAGVLRTNSIAVESSSSSTAVTTSSHGSMMMPVMTTHPMFSTIMSTGSGSRCTTSATALLQKATQMGAMTSSSVDNACHFGNGYRTMSASAQVMGFMGGADLFDESGGGFDHDELNQMGIRGRYGIAGGGGGGGSGGVAGGDTLTVDFLGRRK</sequence>
<evidence type="ECO:0000256" key="7">
    <source>
        <dbReference type="ARBA" id="ARBA00059785"/>
    </source>
</evidence>
<dbReference type="InterPro" id="IPR055185">
    <property type="entry name" value="C2CH-4th_BIRD-IDD"/>
</dbReference>
<dbReference type="FunFam" id="3.30.160.60:FF:000131">
    <property type="entry name" value="protein indeterminate-domain 5, chloroplastic-like"/>
    <property type="match status" value="1"/>
</dbReference>
<dbReference type="Pfam" id="PF00096">
    <property type="entry name" value="zf-C2H2"/>
    <property type="match status" value="1"/>
</dbReference>
<dbReference type="InterPro" id="IPR031140">
    <property type="entry name" value="IDD1-16"/>
</dbReference>
<accession>A0A0K9Q496</accession>
<dbReference type="AlphaFoldDB" id="A0A0K9Q496"/>
<proteinExistence type="predicted"/>
<dbReference type="SUPFAM" id="SSF57667">
    <property type="entry name" value="beta-beta-alpha zinc fingers"/>
    <property type="match status" value="1"/>
</dbReference>
<organism evidence="12 13">
    <name type="scientific">Zostera marina</name>
    <name type="common">Eelgrass</name>
    <dbReference type="NCBI Taxonomy" id="29655"/>
    <lineage>
        <taxon>Eukaryota</taxon>
        <taxon>Viridiplantae</taxon>
        <taxon>Streptophyta</taxon>
        <taxon>Embryophyta</taxon>
        <taxon>Tracheophyta</taxon>
        <taxon>Spermatophyta</taxon>
        <taxon>Magnoliopsida</taxon>
        <taxon>Liliopsida</taxon>
        <taxon>Zosteraceae</taxon>
        <taxon>Zostera</taxon>
    </lineage>
</organism>
<keyword evidence="13" id="KW-1185">Reference proteome</keyword>
<reference evidence="13" key="1">
    <citation type="journal article" date="2016" name="Nature">
        <title>The genome of the seagrass Zostera marina reveals angiosperm adaptation to the sea.</title>
        <authorList>
            <person name="Olsen J.L."/>
            <person name="Rouze P."/>
            <person name="Verhelst B."/>
            <person name="Lin Y.-C."/>
            <person name="Bayer T."/>
            <person name="Collen J."/>
            <person name="Dattolo E."/>
            <person name="De Paoli E."/>
            <person name="Dittami S."/>
            <person name="Maumus F."/>
            <person name="Michel G."/>
            <person name="Kersting A."/>
            <person name="Lauritano C."/>
            <person name="Lohaus R."/>
            <person name="Toepel M."/>
            <person name="Tonon T."/>
            <person name="Vanneste K."/>
            <person name="Amirebrahimi M."/>
            <person name="Brakel J."/>
            <person name="Bostroem C."/>
            <person name="Chovatia M."/>
            <person name="Grimwood J."/>
            <person name="Jenkins J.W."/>
            <person name="Jueterbock A."/>
            <person name="Mraz A."/>
            <person name="Stam W.T."/>
            <person name="Tice H."/>
            <person name="Bornberg-Bauer E."/>
            <person name="Green P.J."/>
            <person name="Pearson G.A."/>
            <person name="Procaccini G."/>
            <person name="Duarte C.M."/>
            <person name="Schmutz J."/>
            <person name="Reusch T.B.H."/>
            <person name="Van de Peer Y."/>
        </authorList>
    </citation>
    <scope>NUCLEOTIDE SEQUENCE [LARGE SCALE GENOMIC DNA]</scope>
    <source>
        <strain evidence="13">cv. Finnish</strain>
    </source>
</reference>
<keyword evidence="2" id="KW-0677">Repeat</keyword>
<dbReference type="PANTHER" id="PTHR10593:SF234">
    <property type="entry name" value="C2H2-TYPE DOMAIN-CONTAINING PROTEIN"/>
    <property type="match status" value="1"/>
</dbReference>
<dbReference type="Proteomes" id="UP000036987">
    <property type="component" value="Unassembled WGS sequence"/>
</dbReference>
<evidence type="ECO:0000256" key="5">
    <source>
        <dbReference type="ARBA" id="ARBA00023015"/>
    </source>
</evidence>